<feature type="region of interest" description="Disordered" evidence="1">
    <location>
        <begin position="1"/>
        <end position="68"/>
    </location>
</feature>
<feature type="compositionally biased region" description="Basic and acidic residues" evidence="1">
    <location>
        <begin position="35"/>
        <end position="56"/>
    </location>
</feature>
<name>A0A7X5UU67_9PSEU</name>
<evidence type="ECO:0008006" key="5">
    <source>
        <dbReference type="Google" id="ProtNLM"/>
    </source>
</evidence>
<dbReference type="Proteomes" id="UP000545493">
    <property type="component" value="Unassembled WGS sequence"/>
</dbReference>
<evidence type="ECO:0000313" key="4">
    <source>
        <dbReference type="Proteomes" id="UP000545493"/>
    </source>
</evidence>
<evidence type="ECO:0000256" key="1">
    <source>
        <dbReference type="SAM" id="MobiDB-lite"/>
    </source>
</evidence>
<dbReference type="EMBL" id="JAAOYM010000001">
    <property type="protein sequence ID" value="NIJ13942.1"/>
    <property type="molecule type" value="Genomic_DNA"/>
</dbReference>
<keyword evidence="2" id="KW-0472">Membrane</keyword>
<gene>
    <name evidence="3" type="ORF">FHU38_004286</name>
</gene>
<feature type="transmembrane region" description="Helical" evidence="2">
    <location>
        <begin position="72"/>
        <end position="91"/>
    </location>
</feature>
<dbReference type="Gene3D" id="2.130.10.10">
    <property type="entry name" value="YVTN repeat-like/Quinoprotein amine dehydrogenase"/>
    <property type="match status" value="1"/>
</dbReference>
<protein>
    <recommendedName>
        <fullName evidence="5">PQQ-like domain-containing protein</fullName>
    </recommendedName>
</protein>
<organism evidence="3 4">
    <name type="scientific">Saccharomonospora amisosensis</name>
    <dbReference type="NCBI Taxonomy" id="1128677"/>
    <lineage>
        <taxon>Bacteria</taxon>
        <taxon>Bacillati</taxon>
        <taxon>Actinomycetota</taxon>
        <taxon>Actinomycetes</taxon>
        <taxon>Pseudonocardiales</taxon>
        <taxon>Pseudonocardiaceae</taxon>
        <taxon>Saccharomonospora</taxon>
    </lineage>
</organism>
<sequence>MNTSPGRRHDETDAQDSQAAFSSGAEDVLAGSDTAGDRGDASDSRRGGPEQHDGQATRRGRRSPWNRPRDRGVAAALAVLAVATGVLVWWFSDSRATTQRTAAPPPPPPAEPASVPAELSEIWRAPSDATTAPVSEGGLVITAADSQVVGRDPATGQARWRYARDLPLCTVTNAWSKVLAVYRKDLGCSEVTQLDAGTGRRTAQRNGDAELGTRLVEGGSHVTTTGDHLLNTWRNDLVKSMEYGRVPAQVNPGRQPRTECEYGTVAAASGKVGVIEHCPDESGARLTVLKAAGEEADKPEQEFSALLPESSATLVAMADDAVAVAMPEHGRLFVFNGEGRQTATYPLDVPSAELAANPPGGVVATSQGGDNVYWFTGSRTVALSAGTLRPLWTVHDTLGPGTLFAGEYVVPIEGGLAVLNAADGTTLRTVRVDRGGGDNTIRLAPAGPVLLEQRGDTVVALK</sequence>
<keyword evidence="4" id="KW-1185">Reference proteome</keyword>
<dbReference type="InterPro" id="IPR015943">
    <property type="entry name" value="WD40/YVTN_repeat-like_dom_sf"/>
</dbReference>
<keyword evidence="2" id="KW-1133">Transmembrane helix</keyword>
<dbReference type="InterPro" id="IPR011047">
    <property type="entry name" value="Quinoprotein_ADH-like_sf"/>
</dbReference>
<evidence type="ECO:0000313" key="3">
    <source>
        <dbReference type="EMBL" id="NIJ13942.1"/>
    </source>
</evidence>
<accession>A0A7X5UU67</accession>
<dbReference type="AlphaFoldDB" id="A0A7X5UU67"/>
<dbReference type="RefSeq" id="WP_167174243.1">
    <property type="nucleotide sequence ID" value="NZ_JAAOYM010000001.1"/>
</dbReference>
<dbReference type="SUPFAM" id="SSF50998">
    <property type="entry name" value="Quinoprotein alcohol dehydrogenase-like"/>
    <property type="match status" value="1"/>
</dbReference>
<reference evidence="3 4" key="1">
    <citation type="submission" date="2020-03" db="EMBL/GenBank/DDBJ databases">
        <title>Sequencing the genomes of 1000 actinobacteria strains.</title>
        <authorList>
            <person name="Klenk H.-P."/>
        </authorList>
    </citation>
    <scope>NUCLEOTIDE SEQUENCE [LARGE SCALE GENOMIC DNA]</scope>
    <source>
        <strain evidence="3 4">DSM 45685</strain>
    </source>
</reference>
<keyword evidence="2" id="KW-0812">Transmembrane</keyword>
<comment type="caution">
    <text evidence="3">The sequence shown here is derived from an EMBL/GenBank/DDBJ whole genome shotgun (WGS) entry which is preliminary data.</text>
</comment>
<proteinExistence type="predicted"/>
<evidence type="ECO:0000256" key="2">
    <source>
        <dbReference type="SAM" id="Phobius"/>
    </source>
</evidence>